<protein>
    <recommendedName>
        <fullName evidence="6">Olfactomedin-like domain-containing protein</fullName>
    </recommendedName>
</protein>
<dbReference type="InterPro" id="IPR050605">
    <property type="entry name" value="Olfactomedin-like_domain"/>
</dbReference>
<feature type="signal peptide" evidence="5">
    <location>
        <begin position="1"/>
        <end position="29"/>
    </location>
</feature>
<comment type="subcellular location">
    <subcellularLocation>
        <location evidence="1">Secreted</location>
    </subcellularLocation>
</comment>
<dbReference type="PROSITE" id="PS51132">
    <property type="entry name" value="OLF"/>
    <property type="match status" value="1"/>
</dbReference>
<dbReference type="PANTHER" id="PTHR23192">
    <property type="entry name" value="OLFACTOMEDIN-RELATED"/>
    <property type="match status" value="1"/>
</dbReference>
<comment type="caution">
    <text evidence="3">Lacks conserved residue(s) required for the propagation of feature annotation.</text>
</comment>
<evidence type="ECO:0000256" key="3">
    <source>
        <dbReference type="PROSITE-ProRule" id="PRU00446"/>
    </source>
</evidence>
<evidence type="ECO:0000313" key="7">
    <source>
        <dbReference type="EMBL" id="TRY98897.1"/>
    </source>
</evidence>
<dbReference type="PANTHER" id="PTHR23192:SF37">
    <property type="entry name" value="OLFACTOMEDIN-LIKE PROTEIN 2B"/>
    <property type="match status" value="1"/>
</dbReference>
<dbReference type="SMART" id="SM00284">
    <property type="entry name" value="OLF"/>
    <property type="match status" value="1"/>
</dbReference>
<keyword evidence="8" id="KW-1185">Reference proteome</keyword>
<evidence type="ECO:0000256" key="2">
    <source>
        <dbReference type="ARBA" id="ARBA00022525"/>
    </source>
</evidence>
<accession>A0A553R9N3</accession>
<gene>
    <name evidence="7" type="ORF">DNTS_026555</name>
</gene>
<dbReference type="Proteomes" id="UP000316079">
    <property type="component" value="Unassembled WGS sequence"/>
</dbReference>
<feature type="chain" id="PRO_5022062309" description="Olfactomedin-like domain-containing protein" evidence="5">
    <location>
        <begin position="30"/>
        <end position="877"/>
    </location>
</feature>
<name>A0A553R9N3_9TELE</name>
<proteinExistence type="predicted"/>
<dbReference type="InterPro" id="IPR003112">
    <property type="entry name" value="Olfac-like_dom"/>
</dbReference>
<dbReference type="Pfam" id="PF02191">
    <property type="entry name" value="OLF"/>
    <property type="match status" value="1"/>
</dbReference>
<dbReference type="AlphaFoldDB" id="A0A553R9N3"/>
<feature type="compositionally biased region" description="Polar residues" evidence="4">
    <location>
        <begin position="480"/>
        <end position="522"/>
    </location>
</feature>
<feature type="domain" description="Olfactomedin-like" evidence="6">
    <location>
        <begin position="596"/>
        <end position="855"/>
    </location>
</feature>
<feature type="region of interest" description="Disordered" evidence="4">
    <location>
        <begin position="276"/>
        <end position="296"/>
    </location>
</feature>
<feature type="region of interest" description="Disordered" evidence="4">
    <location>
        <begin position="450"/>
        <end position="522"/>
    </location>
</feature>
<feature type="compositionally biased region" description="Polar residues" evidence="4">
    <location>
        <begin position="450"/>
        <end position="461"/>
    </location>
</feature>
<sequence length="877" mass="99099">MKLRRIILRERRMRLWSSLWLVAVAVTAAAPSSNRTLGKETKELRESREIVRDYRDNALSQLLADYDKVKALSEGSDCGCKCVVRPLSASACQRIQKGLASTQDFYTVETITSGPHCKCACIAPPSALNPCVRDSQLKKWQQAGKDDTKLSALLGFLEGSLSGLDLLKLHSATTKLLEHMDTMEKNQTEEKMNPSLHPPASITSTTPLPSEDKRTREQNDEAAAFQNIESKYEEKFVGDLLKSRGSDPHKTISAFEGTGRQNKPKIIMRGMTFYRSDPETNTEEDCKLDDSQSGDNPTDLFEDEQFLQHKTHHFRSNIKVWSARQKHRSEKRLEAPRFFQNQSPELAGSVPTIHMSAKPLFLPTQTSIIPSNNDTEEERSTAKAIAVKTMKDMTSDDTKHQLMNNFEQPAPSVRQVQNNPFRASAMSLINESITTAAGRTVTNETIKSLETSGSPVTNTGHATKELRKEEDSPMGKPSFSAESGTPSTLKKFTFSPTSPSRTVTESPHLRATSTLTPPLSESWTETVTEWNSEDTSTLVASLATITKSNIPTVVTSKPTKRKYSISWEEEEAEQMGGVKAVKMETSRENGQKKQGMCKDTLATISEPITHNMYGRNEGAWMKDPLAQDNKIYVTNYYYGNNLLEFQNMDVFKQGRFTNSYKLPYNWIGTGHVVYSGSFYYNRAFSRDIIKYDLRLRYVAAWTMLHDAVFDNDDVSAWRWTGNSDMDLAIDESGLWVIYPALDDEGFLQEVIVLSRLNPNDLSMKRETTWRSGLRRNRYGNCFIVCGVLYATDSYNQQDTSLSYAFDTHTNTQVNLNLPFSNNYTYITQIDYNPAERVLYAWDNGHQVTYNVQFAFADPLQIPTTEQTLLQKTRQNLN</sequence>
<organism evidence="7 8">
    <name type="scientific">Danionella cerebrum</name>
    <dbReference type="NCBI Taxonomy" id="2873325"/>
    <lineage>
        <taxon>Eukaryota</taxon>
        <taxon>Metazoa</taxon>
        <taxon>Chordata</taxon>
        <taxon>Craniata</taxon>
        <taxon>Vertebrata</taxon>
        <taxon>Euteleostomi</taxon>
        <taxon>Actinopterygii</taxon>
        <taxon>Neopterygii</taxon>
        <taxon>Teleostei</taxon>
        <taxon>Ostariophysi</taxon>
        <taxon>Cypriniformes</taxon>
        <taxon>Danionidae</taxon>
        <taxon>Danioninae</taxon>
        <taxon>Danionella</taxon>
    </lineage>
</organism>
<comment type="caution">
    <text evidence="7">The sequence shown here is derived from an EMBL/GenBank/DDBJ whole genome shotgun (WGS) entry which is preliminary data.</text>
</comment>
<feature type="compositionally biased region" description="Basic and acidic residues" evidence="4">
    <location>
        <begin position="462"/>
        <end position="473"/>
    </location>
</feature>
<dbReference type="GO" id="GO:0007165">
    <property type="term" value="P:signal transduction"/>
    <property type="evidence" value="ECO:0007669"/>
    <property type="project" value="TreeGrafter"/>
</dbReference>
<evidence type="ECO:0000256" key="1">
    <source>
        <dbReference type="ARBA" id="ARBA00004613"/>
    </source>
</evidence>
<evidence type="ECO:0000256" key="4">
    <source>
        <dbReference type="SAM" id="MobiDB-lite"/>
    </source>
</evidence>
<feature type="region of interest" description="Disordered" evidence="4">
    <location>
        <begin position="186"/>
        <end position="213"/>
    </location>
</feature>
<dbReference type="EMBL" id="SRMA01025127">
    <property type="protein sequence ID" value="TRY98897.1"/>
    <property type="molecule type" value="Genomic_DNA"/>
</dbReference>
<dbReference type="GO" id="GO:0005615">
    <property type="term" value="C:extracellular space"/>
    <property type="evidence" value="ECO:0007669"/>
    <property type="project" value="TreeGrafter"/>
</dbReference>
<keyword evidence="5" id="KW-0732">Signal</keyword>
<dbReference type="OrthoDB" id="8626508at2759"/>
<evidence type="ECO:0000313" key="8">
    <source>
        <dbReference type="Proteomes" id="UP000316079"/>
    </source>
</evidence>
<reference evidence="7 8" key="1">
    <citation type="journal article" date="2019" name="Sci. Data">
        <title>Hybrid genome assembly and annotation of Danionella translucida.</title>
        <authorList>
            <person name="Kadobianskyi M."/>
            <person name="Schulze L."/>
            <person name="Schuelke M."/>
            <person name="Judkewitz B."/>
        </authorList>
    </citation>
    <scope>NUCLEOTIDE SEQUENCE [LARGE SCALE GENOMIC DNA]</scope>
    <source>
        <strain evidence="7 8">Bolton</strain>
    </source>
</reference>
<evidence type="ECO:0000256" key="5">
    <source>
        <dbReference type="SAM" id="SignalP"/>
    </source>
</evidence>
<evidence type="ECO:0000259" key="6">
    <source>
        <dbReference type="PROSITE" id="PS51132"/>
    </source>
</evidence>
<keyword evidence="2" id="KW-0964">Secreted</keyword>